<dbReference type="RefSeq" id="XP_008610236.1">
    <property type="nucleotide sequence ID" value="XM_008612014.1"/>
</dbReference>
<dbReference type="Proteomes" id="UP000030762">
    <property type="component" value="Unassembled WGS sequence"/>
</dbReference>
<proteinExistence type="predicted"/>
<dbReference type="PANTHER" id="PTHR12461:SF83">
    <property type="entry name" value="JMJC DOMAIN-CONTAINING PROTEIN"/>
    <property type="match status" value="1"/>
</dbReference>
<evidence type="ECO:0000313" key="2">
    <source>
        <dbReference type="EMBL" id="EQC36130.1"/>
    </source>
</evidence>
<keyword evidence="3" id="KW-1185">Reference proteome</keyword>
<dbReference type="EMBL" id="JH767148">
    <property type="protein sequence ID" value="EQC36130.1"/>
    <property type="molecule type" value="Genomic_DNA"/>
</dbReference>
<dbReference type="eggNOG" id="KOG2508">
    <property type="taxonomic scope" value="Eukaryota"/>
</dbReference>
<sequence length="476" mass="52950">MLAVLALSAGHVSASLFGGPALNESCKSVVYKGPMGSSLNAFRQAKAAFAFEDLCFVEEVVPDPLSSSSLLYYPKHDAFSPRTCLLPGLPPPQVFTEGPVTHDAIVAFVNRHAHTFRALDGSLQPIAATANALESSRYTVPRSTTDRSCKVVDASEMTTARFRDHVLRNEPLIIRNAATTAMRSPAWSTERLLERIGRNDVHVKVSPTGDFEGCEPLAWWSTAEDAAIPDFVAAHLESPDRVLVRPAAANMPFADFIGKLRGATNSSTSYYLEYLSLTTYVPELLSDIPSYPWADFLTLEVQNLWFGDGKSVGKLHFDAYENIMVMVAGSKEFVLFDPSDNRRLYEGHIREAQYDIDDDGVISRTRLLQSTSMVNSPVDINSPNDMHTYPRFQDATPLRCTIHEGDALFLPSFWWHEVTSSPATDEPRNVAVNFWYSPVYHRGFPCPTCRLHFNTQAYASLLEAEHMARHPPKDEL</sequence>
<dbReference type="InterPro" id="IPR014710">
    <property type="entry name" value="RmlC-like_jellyroll"/>
</dbReference>
<dbReference type="STRING" id="1156394.T0QQF9"/>
<dbReference type="PANTHER" id="PTHR12461">
    <property type="entry name" value="HYPOXIA-INDUCIBLE FACTOR 1 ALPHA INHIBITOR-RELATED"/>
    <property type="match status" value="1"/>
</dbReference>
<accession>T0QQF9</accession>
<dbReference type="SMART" id="SM00558">
    <property type="entry name" value="JmjC"/>
    <property type="match status" value="1"/>
</dbReference>
<dbReference type="Gene3D" id="2.60.120.10">
    <property type="entry name" value="Jelly Rolls"/>
    <property type="match status" value="1"/>
</dbReference>
<protein>
    <recommendedName>
        <fullName evidence="1">JmjC domain-containing protein</fullName>
    </recommendedName>
</protein>
<organism evidence="2 3">
    <name type="scientific">Saprolegnia diclina (strain VS20)</name>
    <dbReference type="NCBI Taxonomy" id="1156394"/>
    <lineage>
        <taxon>Eukaryota</taxon>
        <taxon>Sar</taxon>
        <taxon>Stramenopiles</taxon>
        <taxon>Oomycota</taxon>
        <taxon>Saprolegniomycetes</taxon>
        <taxon>Saprolegniales</taxon>
        <taxon>Saprolegniaceae</taxon>
        <taxon>Saprolegnia</taxon>
    </lineage>
</organism>
<dbReference type="GeneID" id="19946973"/>
<evidence type="ECO:0000313" key="3">
    <source>
        <dbReference type="Proteomes" id="UP000030762"/>
    </source>
</evidence>
<reference evidence="2 3" key="1">
    <citation type="submission" date="2012-04" db="EMBL/GenBank/DDBJ databases">
        <title>The Genome Sequence of Saprolegnia declina VS20.</title>
        <authorList>
            <consortium name="The Broad Institute Genome Sequencing Platform"/>
            <person name="Russ C."/>
            <person name="Nusbaum C."/>
            <person name="Tyler B."/>
            <person name="van West P."/>
            <person name="Dieguez-Uribeondo J."/>
            <person name="de Bruijn I."/>
            <person name="Tripathy S."/>
            <person name="Jiang R."/>
            <person name="Young S.K."/>
            <person name="Zeng Q."/>
            <person name="Gargeya S."/>
            <person name="Fitzgerald M."/>
            <person name="Haas B."/>
            <person name="Abouelleil A."/>
            <person name="Alvarado L."/>
            <person name="Arachchi H.M."/>
            <person name="Berlin A."/>
            <person name="Chapman S.B."/>
            <person name="Goldberg J."/>
            <person name="Griggs A."/>
            <person name="Gujja S."/>
            <person name="Hansen M."/>
            <person name="Howarth C."/>
            <person name="Imamovic A."/>
            <person name="Larimer J."/>
            <person name="McCowen C."/>
            <person name="Montmayeur A."/>
            <person name="Murphy C."/>
            <person name="Neiman D."/>
            <person name="Pearson M."/>
            <person name="Priest M."/>
            <person name="Roberts A."/>
            <person name="Saif S."/>
            <person name="Shea T."/>
            <person name="Sisk P."/>
            <person name="Sykes S."/>
            <person name="Wortman J."/>
            <person name="Nusbaum C."/>
            <person name="Birren B."/>
        </authorList>
    </citation>
    <scope>NUCLEOTIDE SEQUENCE [LARGE SCALE GENOMIC DNA]</scope>
    <source>
        <strain evidence="2 3">VS20</strain>
    </source>
</reference>
<dbReference type="OMA" id="YENIMVM"/>
<gene>
    <name evidence="2" type="ORF">SDRG_06246</name>
</gene>
<dbReference type="InterPro" id="IPR003347">
    <property type="entry name" value="JmjC_dom"/>
</dbReference>
<dbReference type="OrthoDB" id="415358at2759"/>
<name>T0QQF9_SAPDV</name>
<evidence type="ECO:0000259" key="1">
    <source>
        <dbReference type="PROSITE" id="PS51184"/>
    </source>
</evidence>
<dbReference type="InterPro" id="IPR041667">
    <property type="entry name" value="Cupin_8"/>
</dbReference>
<dbReference type="VEuPathDB" id="FungiDB:SDRG_06246"/>
<dbReference type="SUPFAM" id="SSF51197">
    <property type="entry name" value="Clavaminate synthase-like"/>
    <property type="match status" value="1"/>
</dbReference>
<dbReference type="PROSITE" id="PS51184">
    <property type="entry name" value="JMJC"/>
    <property type="match status" value="1"/>
</dbReference>
<dbReference type="InParanoid" id="T0QQF9"/>
<dbReference type="Pfam" id="PF13621">
    <property type="entry name" value="Cupin_8"/>
    <property type="match status" value="1"/>
</dbReference>
<dbReference type="AlphaFoldDB" id="T0QQF9"/>
<feature type="domain" description="JmjC" evidence="1">
    <location>
        <begin position="270"/>
        <end position="451"/>
    </location>
</feature>